<dbReference type="AlphaFoldDB" id="A0A0K2ZL49"/>
<protein>
    <submittedName>
        <fullName evidence="1">Uncharacterized protein</fullName>
    </submittedName>
</protein>
<reference evidence="1 2" key="1">
    <citation type="submission" date="2015-07" db="EMBL/GenBank/DDBJ databases">
        <authorList>
            <person name="Noorani M."/>
        </authorList>
    </citation>
    <scope>NUCLEOTIDE SEQUENCE [LARGE SCALE GENOMIC DNA]</scope>
    <source>
        <strain evidence="1">LMG728</strain>
    </source>
</reference>
<name>A0A0K2ZL49_9XANT</name>
<gene>
    <name evidence="1" type="ORF">XTPLMG728_0445</name>
</gene>
<proteinExistence type="predicted"/>
<organism evidence="1 2">
    <name type="scientific">Xanthomonas graminis pv. poae</name>
    <dbReference type="NCBI Taxonomy" id="227946"/>
    <lineage>
        <taxon>Bacteria</taxon>
        <taxon>Pseudomonadati</taxon>
        <taxon>Pseudomonadota</taxon>
        <taxon>Gammaproteobacteria</taxon>
        <taxon>Lysobacterales</taxon>
        <taxon>Lysobacteraceae</taxon>
        <taxon>Xanthomonas</taxon>
        <taxon>Xanthomonas translucens group</taxon>
        <taxon>Xanthomonas graminis</taxon>
    </lineage>
</organism>
<sequence>MPLLVSGFSRDAESVRDPFRTLSGLKSLLQCTQPGLGMPLLVGATSAATRGLSVTGFGGSRD</sequence>
<dbReference type="Proteomes" id="UP000041247">
    <property type="component" value="Unassembled WGS sequence"/>
</dbReference>
<evidence type="ECO:0000313" key="2">
    <source>
        <dbReference type="Proteomes" id="UP000041247"/>
    </source>
</evidence>
<dbReference type="EMBL" id="CXOK01000012">
    <property type="protein sequence ID" value="CTP84135.1"/>
    <property type="molecule type" value="Genomic_DNA"/>
</dbReference>
<evidence type="ECO:0000313" key="1">
    <source>
        <dbReference type="EMBL" id="CTP84135.1"/>
    </source>
</evidence>
<accession>A0A0K2ZL49</accession>